<dbReference type="SUPFAM" id="SSF110849">
    <property type="entry name" value="ParB/Sulfiredoxin"/>
    <property type="match status" value="1"/>
</dbReference>
<sequence length="330" mass="36484">MSEHDGHIELERRVDSIVVGVRHRQHPEDGIESLMMSIRKLGLLQPVTITPDGVLVCGARRLEAVKQLGWRTLKVWVRSGISDELSRLLAQQDENEQRKPLTPLEQAALFRELQELMTEDGARRQEASRFGADGDSGEANGAGAAPAPRGHGDSRHQAAVAVTGKASYSLLQQISAIERVAADRGLPETVRKIAQAELENIERGGDVKPAYFTVLAAKELIAVDHTPLPAGPPTSEELEQLAREAQERLRQNRVRGGTKSKPKKTSSAHRSLRAFVLTWGDLDGWSRFYNPTEIASQIKANDWEMFERVLAETITFADEVRELRSAPISA</sequence>
<evidence type="ECO:0000313" key="4">
    <source>
        <dbReference type="Proteomes" id="UP001596087"/>
    </source>
</evidence>
<dbReference type="SMART" id="SM00470">
    <property type="entry name" value="ParB"/>
    <property type="match status" value="1"/>
</dbReference>
<dbReference type="RefSeq" id="WP_378585283.1">
    <property type="nucleotide sequence ID" value="NZ_JBHSKD010000002.1"/>
</dbReference>
<dbReference type="PANTHER" id="PTHR33375">
    <property type="entry name" value="CHROMOSOME-PARTITIONING PROTEIN PARB-RELATED"/>
    <property type="match status" value="1"/>
</dbReference>
<evidence type="ECO:0000256" key="1">
    <source>
        <dbReference type="SAM" id="MobiDB-lite"/>
    </source>
</evidence>
<accession>A0ABW0BDJ3</accession>
<gene>
    <name evidence="3" type="ORF">ACFPGP_00225</name>
</gene>
<dbReference type="InterPro" id="IPR036086">
    <property type="entry name" value="ParB/Sulfiredoxin_sf"/>
</dbReference>
<reference evidence="4" key="1">
    <citation type="journal article" date="2019" name="Int. J. Syst. Evol. Microbiol.">
        <title>The Global Catalogue of Microorganisms (GCM) 10K type strain sequencing project: providing services to taxonomists for standard genome sequencing and annotation.</title>
        <authorList>
            <consortium name="The Broad Institute Genomics Platform"/>
            <consortium name="The Broad Institute Genome Sequencing Center for Infectious Disease"/>
            <person name="Wu L."/>
            <person name="Ma J."/>
        </authorList>
    </citation>
    <scope>NUCLEOTIDE SEQUENCE [LARGE SCALE GENOMIC DNA]</scope>
    <source>
        <strain evidence="4">DFY41</strain>
    </source>
</reference>
<comment type="caution">
    <text evidence="3">The sequence shown here is derived from an EMBL/GenBank/DDBJ whole genome shotgun (WGS) entry which is preliminary data.</text>
</comment>
<feature type="region of interest" description="Disordered" evidence="1">
    <location>
        <begin position="121"/>
        <end position="154"/>
    </location>
</feature>
<feature type="domain" description="ParB-like N-terminal" evidence="2">
    <location>
        <begin position="10"/>
        <end position="96"/>
    </location>
</feature>
<dbReference type="Proteomes" id="UP001596087">
    <property type="component" value="Unassembled WGS sequence"/>
</dbReference>
<dbReference type="Gene3D" id="3.90.1530.30">
    <property type="match status" value="1"/>
</dbReference>
<dbReference type="EMBL" id="JBHSKD010000002">
    <property type="protein sequence ID" value="MFC5175073.1"/>
    <property type="molecule type" value="Genomic_DNA"/>
</dbReference>
<dbReference type="Pfam" id="PF02195">
    <property type="entry name" value="ParB_N"/>
    <property type="match status" value="1"/>
</dbReference>
<proteinExistence type="predicted"/>
<dbReference type="PANTHER" id="PTHR33375:SF1">
    <property type="entry name" value="CHROMOSOME-PARTITIONING PROTEIN PARB-RELATED"/>
    <property type="match status" value="1"/>
</dbReference>
<evidence type="ECO:0000259" key="2">
    <source>
        <dbReference type="SMART" id="SM00470"/>
    </source>
</evidence>
<feature type="compositionally biased region" description="Low complexity" evidence="1">
    <location>
        <begin position="137"/>
        <end position="149"/>
    </location>
</feature>
<protein>
    <submittedName>
        <fullName evidence="3">ParB/RepB/Spo0J family partition protein</fullName>
    </submittedName>
</protein>
<dbReference type="InterPro" id="IPR050336">
    <property type="entry name" value="Chromosome_partition/occlusion"/>
</dbReference>
<keyword evidence="4" id="KW-1185">Reference proteome</keyword>
<name>A0ABW0BDJ3_9ACTN</name>
<organism evidence="3 4">
    <name type="scientific">Nocardioides taihuensis</name>
    <dbReference type="NCBI Taxonomy" id="1835606"/>
    <lineage>
        <taxon>Bacteria</taxon>
        <taxon>Bacillati</taxon>
        <taxon>Actinomycetota</taxon>
        <taxon>Actinomycetes</taxon>
        <taxon>Propionibacteriales</taxon>
        <taxon>Nocardioidaceae</taxon>
        <taxon>Nocardioides</taxon>
    </lineage>
</organism>
<dbReference type="InterPro" id="IPR003115">
    <property type="entry name" value="ParB_N"/>
</dbReference>
<evidence type="ECO:0000313" key="3">
    <source>
        <dbReference type="EMBL" id="MFC5175073.1"/>
    </source>
</evidence>